<keyword evidence="1" id="KW-1133">Transmembrane helix</keyword>
<dbReference type="RefSeq" id="WP_252850622.1">
    <property type="nucleotide sequence ID" value="NZ_JAMXLR010000004.1"/>
</dbReference>
<evidence type="ECO:0000313" key="3">
    <source>
        <dbReference type="Proteomes" id="UP001155241"/>
    </source>
</evidence>
<keyword evidence="3" id="KW-1185">Reference proteome</keyword>
<comment type="caution">
    <text evidence="2">The sequence shown here is derived from an EMBL/GenBank/DDBJ whole genome shotgun (WGS) entry which is preliminary data.</text>
</comment>
<feature type="transmembrane region" description="Helical" evidence="1">
    <location>
        <begin position="59"/>
        <end position="81"/>
    </location>
</feature>
<proteinExistence type="predicted"/>
<sequence length="82" mass="9625">MAATRTKSSSKVWQWLQKVWHRHRHESSHCSECDQPIRYFDQVCPHCGQGSPARISPWVAVYLFVGVAMIWIIYSAFHMLLH</sequence>
<keyword evidence="1" id="KW-0812">Transmembrane</keyword>
<dbReference type="EMBL" id="JAMXLR010000004">
    <property type="protein sequence ID" value="MCO6042520.1"/>
    <property type="molecule type" value="Genomic_DNA"/>
</dbReference>
<organism evidence="2 3">
    <name type="scientific">Aeoliella straminimaris</name>
    <dbReference type="NCBI Taxonomy" id="2954799"/>
    <lineage>
        <taxon>Bacteria</taxon>
        <taxon>Pseudomonadati</taxon>
        <taxon>Planctomycetota</taxon>
        <taxon>Planctomycetia</taxon>
        <taxon>Pirellulales</taxon>
        <taxon>Lacipirellulaceae</taxon>
        <taxon>Aeoliella</taxon>
    </lineage>
</organism>
<evidence type="ECO:0000256" key="1">
    <source>
        <dbReference type="SAM" id="Phobius"/>
    </source>
</evidence>
<keyword evidence="1" id="KW-0472">Membrane</keyword>
<reference evidence="2" key="1">
    <citation type="submission" date="2022-06" db="EMBL/GenBank/DDBJ databases">
        <title>Aeoliella straminimaris, a novel planctomycete from sediments.</title>
        <authorList>
            <person name="Vitorino I.R."/>
            <person name="Lage O.M."/>
        </authorList>
    </citation>
    <scope>NUCLEOTIDE SEQUENCE</scope>
    <source>
        <strain evidence="2">ICT_H6.2</strain>
    </source>
</reference>
<name>A0A9X2JE21_9BACT</name>
<evidence type="ECO:0000313" key="2">
    <source>
        <dbReference type="EMBL" id="MCO6042520.1"/>
    </source>
</evidence>
<gene>
    <name evidence="2" type="ORF">NG895_01235</name>
</gene>
<protein>
    <submittedName>
        <fullName evidence="2">Zinc ribbon domain-containing protein</fullName>
    </submittedName>
</protein>
<dbReference type="Proteomes" id="UP001155241">
    <property type="component" value="Unassembled WGS sequence"/>
</dbReference>
<dbReference type="AlphaFoldDB" id="A0A9X2JE21"/>
<accession>A0A9X2JE21</accession>